<proteinExistence type="predicted"/>
<dbReference type="Pfam" id="PF07247">
    <property type="entry name" value="AATase"/>
    <property type="match status" value="1"/>
</dbReference>
<dbReference type="PANTHER" id="PTHR28037">
    <property type="entry name" value="ALCOHOL O-ACETYLTRANSFERASE 1-RELATED"/>
    <property type="match status" value="1"/>
</dbReference>
<accession>A0A9W7CRF4</accession>
<dbReference type="InterPro" id="IPR052058">
    <property type="entry name" value="Alcohol_O-acetyltransferase"/>
</dbReference>
<dbReference type="OrthoDB" id="10016361at2759"/>
<sequence length="486" mass="54232">MAASKSRVALRGYERMASMTPAISRKVAHVLLVHGRDEDSDAVDELLRVLPAAVARTFNKHPRMRALQLRGEFAAEIQPHVTVPDVDAKQLLVVLDQDAGGEWGEYVERECEVPFDRFQQFPFFLRVWRGSGATEARFMLFSDHYMSDGLSGVIVLNDILQEAAELSRSGENAVAPAEVTLHPSVYELWLNPLRITRAVGEHLVWLLGRWFFKRDTESFTPLLPPRSDQKHMTVPVTIYNRTRAMFADGSSEKAPRILAKCKKERASYGAAVMAATAIAYYHTAVIHSAKVDPEHFRMAMSIDVNLRTRISTPVDEELVGYCVGGTSIAMLATSDGVDLTRSKFWDVARSIRTELVAATTNDFKMAMSPMFMDQSLHAEAGPDVLGFDVPFAITSDTGISSLGRYPYAKSFSLGKSASTLDIESLHFYNPCPCWHPGVVCTSAPWTNSATDSRTSTRMLLLRPCSVLLWHWLNVWLTLETKRPCLT</sequence>
<name>A0A9W7CRF4_9STRA</name>
<keyword evidence="2" id="KW-1185">Reference proteome</keyword>
<dbReference type="InterPro" id="IPR023213">
    <property type="entry name" value="CAT-like_dom_sf"/>
</dbReference>
<dbReference type="InterPro" id="IPR010828">
    <property type="entry name" value="Atf2/Sli1-like"/>
</dbReference>
<dbReference type="EMBL" id="BSXW01001299">
    <property type="protein sequence ID" value="GMF35636.1"/>
    <property type="molecule type" value="Genomic_DNA"/>
</dbReference>
<protein>
    <submittedName>
        <fullName evidence="1">Unnamed protein product</fullName>
    </submittedName>
</protein>
<gene>
    <name evidence="1" type="ORF">Plil01_001513000</name>
</gene>
<dbReference type="SUPFAM" id="SSF52777">
    <property type="entry name" value="CoA-dependent acyltransferases"/>
    <property type="match status" value="2"/>
</dbReference>
<evidence type="ECO:0000313" key="2">
    <source>
        <dbReference type="Proteomes" id="UP001165083"/>
    </source>
</evidence>
<dbReference type="AlphaFoldDB" id="A0A9W7CRF4"/>
<evidence type="ECO:0000313" key="1">
    <source>
        <dbReference type="EMBL" id="GMF35636.1"/>
    </source>
</evidence>
<comment type="caution">
    <text evidence="1">The sequence shown here is derived from an EMBL/GenBank/DDBJ whole genome shotgun (WGS) entry which is preliminary data.</text>
</comment>
<dbReference type="Gene3D" id="3.30.559.10">
    <property type="entry name" value="Chloramphenicol acetyltransferase-like domain"/>
    <property type="match status" value="2"/>
</dbReference>
<dbReference type="Proteomes" id="UP001165083">
    <property type="component" value="Unassembled WGS sequence"/>
</dbReference>
<organism evidence="1 2">
    <name type="scientific">Phytophthora lilii</name>
    <dbReference type="NCBI Taxonomy" id="2077276"/>
    <lineage>
        <taxon>Eukaryota</taxon>
        <taxon>Sar</taxon>
        <taxon>Stramenopiles</taxon>
        <taxon>Oomycota</taxon>
        <taxon>Peronosporomycetes</taxon>
        <taxon>Peronosporales</taxon>
        <taxon>Peronosporaceae</taxon>
        <taxon>Phytophthora</taxon>
    </lineage>
</organism>
<dbReference type="PANTHER" id="PTHR28037:SF1">
    <property type="entry name" value="ALCOHOL O-ACETYLTRANSFERASE 1-RELATED"/>
    <property type="match status" value="1"/>
</dbReference>
<reference evidence="1" key="1">
    <citation type="submission" date="2023-04" db="EMBL/GenBank/DDBJ databases">
        <title>Phytophthora lilii NBRC 32176.</title>
        <authorList>
            <person name="Ichikawa N."/>
            <person name="Sato H."/>
            <person name="Tonouchi N."/>
        </authorList>
    </citation>
    <scope>NUCLEOTIDE SEQUENCE</scope>
    <source>
        <strain evidence="1">NBRC 32176</strain>
    </source>
</reference>